<comment type="caution">
    <text evidence="18">The sequence shown here is derived from an EMBL/GenBank/DDBJ whole genome shotgun (WGS) entry which is preliminary data.</text>
</comment>
<feature type="domain" description="SLBB" evidence="17">
    <location>
        <begin position="239"/>
        <end position="283"/>
    </location>
</feature>
<evidence type="ECO:0000256" key="2">
    <source>
        <dbReference type="ARBA" id="ARBA00009450"/>
    </source>
</evidence>
<organism evidence="18 19">
    <name type="scientific">Eiseniibacteriota bacterium</name>
    <dbReference type="NCBI Taxonomy" id="2212470"/>
    <lineage>
        <taxon>Bacteria</taxon>
        <taxon>Candidatus Eiseniibacteriota</taxon>
    </lineage>
</organism>
<keyword evidence="13" id="KW-0998">Cell outer membrane</keyword>
<dbReference type="GO" id="GO:0046930">
    <property type="term" value="C:pore complex"/>
    <property type="evidence" value="ECO:0007669"/>
    <property type="project" value="UniProtKB-KW"/>
</dbReference>
<reference evidence="18" key="1">
    <citation type="submission" date="2020-04" db="EMBL/GenBank/DDBJ databases">
        <authorList>
            <person name="Zhang T."/>
        </authorList>
    </citation>
    <scope>NUCLEOTIDE SEQUENCE</scope>
    <source>
        <strain evidence="18">HKST-UBA02</strain>
    </source>
</reference>
<evidence type="ECO:0000256" key="11">
    <source>
        <dbReference type="ARBA" id="ARBA00023136"/>
    </source>
</evidence>
<keyword evidence="14" id="KW-0449">Lipoprotein</keyword>
<dbReference type="InterPro" id="IPR049712">
    <property type="entry name" value="Poly_export"/>
</dbReference>
<dbReference type="Pfam" id="PF22461">
    <property type="entry name" value="SLBB_2"/>
    <property type="match status" value="2"/>
</dbReference>
<evidence type="ECO:0000256" key="6">
    <source>
        <dbReference type="ARBA" id="ARBA00022692"/>
    </source>
</evidence>
<dbReference type="Proteomes" id="UP000739538">
    <property type="component" value="Unassembled WGS sequence"/>
</dbReference>
<dbReference type="GO" id="GO:0015159">
    <property type="term" value="F:polysaccharide transmembrane transporter activity"/>
    <property type="evidence" value="ECO:0007669"/>
    <property type="project" value="InterPro"/>
</dbReference>
<evidence type="ECO:0000256" key="10">
    <source>
        <dbReference type="ARBA" id="ARBA00023114"/>
    </source>
</evidence>
<gene>
    <name evidence="18" type="ORF">KDA27_11420</name>
</gene>
<comment type="subcellular location">
    <subcellularLocation>
        <location evidence="1">Cell outer membrane</location>
        <topology evidence="1">Multi-pass membrane protein</topology>
    </subcellularLocation>
</comment>
<feature type="domain" description="SLBB" evidence="17">
    <location>
        <begin position="141"/>
        <end position="222"/>
    </location>
</feature>
<comment type="similarity">
    <text evidence="2">Belongs to the BexD/CtrA/VexA family.</text>
</comment>
<evidence type="ECO:0000256" key="15">
    <source>
        <dbReference type="SAM" id="Phobius"/>
    </source>
</evidence>
<feature type="domain" description="Polysaccharide export protein N-terminal" evidence="16">
    <location>
        <begin position="61"/>
        <end position="135"/>
    </location>
</feature>
<evidence type="ECO:0000256" key="5">
    <source>
        <dbReference type="ARBA" id="ARBA00022597"/>
    </source>
</evidence>
<keyword evidence="11 15" id="KW-0472">Membrane</keyword>
<keyword evidence="10" id="KW-0626">Porin</keyword>
<reference evidence="18" key="2">
    <citation type="journal article" date="2021" name="Microbiome">
        <title>Successional dynamics and alternative stable states in a saline activated sludge microbial community over 9 years.</title>
        <authorList>
            <person name="Wang Y."/>
            <person name="Ye J."/>
            <person name="Ju F."/>
            <person name="Liu L."/>
            <person name="Boyd J.A."/>
            <person name="Deng Y."/>
            <person name="Parks D.H."/>
            <person name="Jiang X."/>
            <person name="Yin X."/>
            <person name="Woodcroft B.J."/>
            <person name="Tyson G.W."/>
            <person name="Hugenholtz P."/>
            <person name="Polz M.F."/>
            <person name="Zhang T."/>
        </authorList>
    </citation>
    <scope>NUCLEOTIDE SEQUENCE</scope>
    <source>
        <strain evidence="18">HKST-UBA02</strain>
    </source>
</reference>
<proteinExistence type="inferred from homology"/>
<keyword evidence="9" id="KW-0406">Ion transport</keyword>
<dbReference type="AlphaFoldDB" id="A0A956NCC4"/>
<evidence type="ECO:0000256" key="13">
    <source>
        <dbReference type="ARBA" id="ARBA00023237"/>
    </source>
</evidence>
<dbReference type="InterPro" id="IPR003715">
    <property type="entry name" value="Poly_export_N"/>
</dbReference>
<evidence type="ECO:0000256" key="8">
    <source>
        <dbReference type="ARBA" id="ARBA00023047"/>
    </source>
</evidence>
<evidence type="ECO:0000256" key="3">
    <source>
        <dbReference type="ARBA" id="ARBA00022448"/>
    </source>
</evidence>
<dbReference type="InterPro" id="IPR054765">
    <property type="entry name" value="SLBB_dom"/>
</dbReference>
<keyword evidence="15" id="KW-1133">Transmembrane helix</keyword>
<dbReference type="GO" id="GO:0006811">
    <property type="term" value="P:monoatomic ion transport"/>
    <property type="evidence" value="ECO:0007669"/>
    <property type="project" value="UniProtKB-KW"/>
</dbReference>
<dbReference type="GO" id="GO:0015288">
    <property type="term" value="F:porin activity"/>
    <property type="evidence" value="ECO:0007669"/>
    <property type="project" value="UniProtKB-KW"/>
</dbReference>
<evidence type="ECO:0000256" key="1">
    <source>
        <dbReference type="ARBA" id="ARBA00004571"/>
    </source>
</evidence>
<name>A0A956NCC4_UNCEI</name>
<evidence type="ECO:0000313" key="19">
    <source>
        <dbReference type="Proteomes" id="UP000739538"/>
    </source>
</evidence>
<keyword evidence="12" id="KW-0564">Palmitate</keyword>
<keyword evidence="6 15" id="KW-0812">Transmembrane</keyword>
<dbReference type="GO" id="GO:0009279">
    <property type="term" value="C:cell outer membrane"/>
    <property type="evidence" value="ECO:0007669"/>
    <property type="project" value="UniProtKB-SubCell"/>
</dbReference>
<dbReference type="EMBL" id="JAGQHS010000051">
    <property type="protein sequence ID" value="MCA9756401.1"/>
    <property type="molecule type" value="Genomic_DNA"/>
</dbReference>
<evidence type="ECO:0000259" key="16">
    <source>
        <dbReference type="Pfam" id="PF02563"/>
    </source>
</evidence>
<evidence type="ECO:0000256" key="4">
    <source>
        <dbReference type="ARBA" id="ARBA00022452"/>
    </source>
</evidence>
<evidence type="ECO:0000313" key="18">
    <source>
        <dbReference type="EMBL" id="MCA9756401.1"/>
    </source>
</evidence>
<protein>
    <submittedName>
        <fullName evidence="18">Polysaccharide biosynthesis/export family protein</fullName>
    </submittedName>
</protein>
<keyword evidence="7" id="KW-0732">Signal</keyword>
<keyword evidence="3" id="KW-0813">Transport</keyword>
<keyword evidence="8" id="KW-0625">Polysaccharide transport</keyword>
<dbReference type="PANTHER" id="PTHR33619:SF3">
    <property type="entry name" value="POLYSACCHARIDE EXPORT PROTEIN GFCE-RELATED"/>
    <property type="match status" value="1"/>
</dbReference>
<feature type="transmembrane region" description="Helical" evidence="15">
    <location>
        <begin position="39"/>
        <end position="61"/>
    </location>
</feature>
<evidence type="ECO:0000256" key="9">
    <source>
        <dbReference type="ARBA" id="ARBA00023065"/>
    </source>
</evidence>
<evidence type="ECO:0000256" key="14">
    <source>
        <dbReference type="ARBA" id="ARBA00023288"/>
    </source>
</evidence>
<evidence type="ECO:0000256" key="7">
    <source>
        <dbReference type="ARBA" id="ARBA00022729"/>
    </source>
</evidence>
<accession>A0A956NCC4</accession>
<evidence type="ECO:0000256" key="12">
    <source>
        <dbReference type="ARBA" id="ARBA00023139"/>
    </source>
</evidence>
<keyword evidence="5" id="KW-0762">Sugar transport</keyword>
<dbReference type="Pfam" id="PF02563">
    <property type="entry name" value="Poly_export"/>
    <property type="match status" value="1"/>
</dbReference>
<sequence>MREGTQLGRAEQWSGANACLATAGTSRWVKTTLRADTAAWVRVWSVLLALLLTLSAGAALADEDYVVGPDDVLSISVWDNPNLSRTVAVRVNGMISFPPLGDVMAAGKTTTVLARDLEREIYNNLRRTSQVTVTVIGFNSQKVYLAGEVAVPGAHSFEKLPDLMDLLARAGGLGPTADLGGVRIVRRDGDAQNTIDANITRAVESGTIGALPRLQPGDLIIVPSNATTAGGGVAGSGAAFVLGQVGIPGPLGVTNGLTLVQALSLAGGLAPNADWHNVEVIMTDPNGGSYLLRVDLEREIQSGRGGPEIRPGDSIRVPARDPNLGQVALGALRGTLEASRDVLNLLLVRDVLTNNDNTTNN</sequence>
<dbReference type="Gene3D" id="3.10.560.10">
    <property type="entry name" value="Outer membrane lipoprotein wza domain like"/>
    <property type="match status" value="2"/>
</dbReference>
<dbReference type="PANTHER" id="PTHR33619">
    <property type="entry name" value="POLYSACCHARIDE EXPORT PROTEIN GFCE-RELATED"/>
    <property type="match status" value="1"/>
</dbReference>
<keyword evidence="4" id="KW-1134">Transmembrane beta strand</keyword>
<evidence type="ECO:0000259" key="17">
    <source>
        <dbReference type="Pfam" id="PF22461"/>
    </source>
</evidence>